<organism evidence="2 3">
    <name type="scientific">Flavimaribacter sediminis</name>
    <dbReference type="NCBI Taxonomy" id="2865987"/>
    <lineage>
        <taxon>Bacteria</taxon>
        <taxon>Pseudomonadati</taxon>
        <taxon>Pseudomonadota</taxon>
        <taxon>Alphaproteobacteria</taxon>
        <taxon>Hyphomicrobiales</taxon>
        <taxon>Rhizobiaceae</taxon>
        <taxon>Flavimaribacter</taxon>
    </lineage>
</organism>
<protein>
    <submittedName>
        <fullName evidence="2">Uncharacterized protein</fullName>
    </submittedName>
</protein>
<proteinExistence type="predicted"/>
<evidence type="ECO:0000313" key="3">
    <source>
        <dbReference type="Proteomes" id="UP001196509"/>
    </source>
</evidence>
<dbReference type="RefSeq" id="WP_220227703.1">
    <property type="nucleotide sequence ID" value="NZ_JAICBX010000001.1"/>
</dbReference>
<accession>A0AAE2ZIZ0</accession>
<evidence type="ECO:0000313" key="2">
    <source>
        <dbReference type="EMBL" id="MBW8637076.1"/>
    </source>
</evidence>
<dbReference type="AlphaFoldDB" id="A0AAE2ZIZ0"/>
<keyword evidence="3" id="KW-1185">Reference proteome</keyword>
<dbReference type="Proteomes" id="UP001196509">
    <property type="component" value="Unassembled WGS sequence"/>
</dbReference>
<comment type="caution">
    <text evidence="2">The sequence shown here is derived from an EMBL/GenBank/DDBJ whole genome shotgun (WGS) entry which is preliminary data.</text>
</comment>
<name>A0AAE2ZIZ0_9HYPH</name>
<dbReference type="EMBL" id="JAICBX010000001">
    <property type="protein sequence ID" value="MBW8637076.1"/>
    <property type="molecule type" value="Genomic_DNA"/>
</dbReference>
<feature type="compositionally biased region" description="Acidic residues" evidence="1">
    <location>
        <begin position="8"/>
        <end position="18"/>
    </location>
</feature>
<feature type="region of interest" description="Disordered" evidence="1">
    <location>
        <begin position="1"/>
        <end position="24"/>
    </location>
</feature>
<evidence type="ECO:0000256" key="1">
    <source>
        <dbReference type="SAM" id="MobiDB-lite"/>
    </source>
</evidence>
<gene>
    <name evidence="2" type="ORF">K1W69_07735</name>
</gene>
<sequence length="107" mass="11715">MIGSDATEQIDEKDQDGETENRASCNAPAGFLNGIFHFGSEKYPVAGRAIQNQSRQCSDIVDAVRFRNCKMAILCQAFLNDYIVMKRGSYFQSVSLASGAGDIVKKV</sequence>
<reference evidence="2" key="1">
    <citation type="submission" date="2021-08" db="EMBL/GenBank/DDBJ databases">
        <title>Hoeflea bacterium WL0058 sp. nov., isolated from the sediment.</title>
        <authorList>
            <person name="Wang L."/>
            <person name="Zhang D."/>
        </authorList>
    </citation>
    <scope>NUCLEOTIDE SEQUENCE</scope>
    <source>
        <strain evidence="2">WL0058</strain>
    </source>
</reference>